<dbReference type="InterPro" id="IPR009053">
    <property type="entry name" value="Prefoldin"/>
</dbReference>
<accession>A0ABV0VF32</accession>
<gene>
    <name evidence="4" type="primary">URI1</name>
    <name evidence="4" type="ORF">ILYODFUR_016227</name>
</gene>
<comment type="similarity">
    <text evidence="3">Belongs to the RNA polymerase II subunit 5-mediating protein family.</text>
</comment>
<evidence type="ECO:0000313" key="4">
    <source>
        <dbReference type="EMBL" id="MEQ2255659.1"/>
    </source>
</evidence>
<dbReference type="Proteomes" id="UP001482620">
    <property type="component" value="Unassembled WGS sequence"/>
</dbReference>
<organism evidence="4 5">
    <name type="scientific">Ilyodon furcidens</name>
    <name type="common">goldbreast splitfin</name>
    <dbReference type="NCBI Taxonomy" id="33524"/>
    <lineage>
        <taxon>Eukaryota</taxon>
        <taxon>Metazoa</taxon>
        <taxon>Chordata</taxon>
        <taxon>Craniata</taxon>
        <taxon>Vertebrata</taxon>
        <taxon>Euteleostomi</taxon>
        <taxon>Actinopterygii</taxon>
        <taxon>Neopterygii</taxon>
        <taxon>Teleostei</taxon>
        <taxon>Neoteleostei</taxon>
        <taxon>Acanthomorphata</taxon>
        <taxon>Ovalentaria</taxon>
        <taxon>Atherinomorphae</taxon>
        <taxon>Cyprinodontiformes</taxon>
        <taxon>Goodeidae</taxon>
        <taxon>Ilyodon</taxon>
    </lineage>
</organism>
<name>A0ABV0VF32_9TELE</name>
<dbReference type="PANTHER" id="PTHR15111:SF0">
    <property type="entry name" value="UNCONVENTIONAL PREFOLDIN RPB5 INTERACTOR 1"/>
    <property type="match status" value="1"/>
</dbReference>
<dbReference type="CDD" id="cd23159">
    <property type="entry name" value="Prefoldin_URI1"/>
    <property type="match status" value="1"/>
</dbReference>
<dbReference type="Gene3D" id="1.10.287.370">
    <property type="match status" value="1"/>
</dbReference>
<comment type="caution">
    <text evidence="4">The sequence shown here is derived from an EMBL/GenBank/DDBJ whole genome shotgun (WGS) entry which is preliminary data.</text>
</comment>
<keyword evidence="5" id="KW-1185">Reference proteome</keyword>
<dbReference type="PANTHER" id="PTHR15111">
    <property type="entry name" value="RNA POLYMERASE II SUBUNIT 5-MEDIATING PROTEIN NNX3"/>
    <property type="match status" value="1"/>
</dbReference>
<dbReference type="SUPFAM" id="SSF46579">
    <property type="entry name" value="Prefoldin"/>
    <property type="match status" value="1"/>
</dbReference>
<dbReference type="Pfam" id="PF02996">
    <property type="entry name" value="Prefoldin"/>
    <property type="match status" value="1"/>
</dbReference>
<evidence type="ECO:0000313" key="5">
    <source>
        <dbReference type="Proteomes" id="UP001482620"/>
    </source>
</evidence>
<feature type="non-terminal residue" evidence="4">
    <location>
        <position position="221"/>
    </location>
</feature>
<comment type="subcellular location">
    <subcellularLocation>
        <location evidence="1">Nucleus</location>
    </subcellularLocation>
</comment>
<dbReference type="InterPro" id="IPR004127">
    <property type="entry name" value="Prefoldin_subunit_alpha"/>
</dbReference>
<protein>
    <submittedName>
        <fullName evidence="4">Uri1, prefoldin-like chaperone</fullName>
    </submittedName>
</protein>
<reference evidence="4 5" key="1">
    <citation type="submission" date="2021-06" db="EMBL/GenBank/DDBJ databases">
        <authorList>
            <person name="Palmer J.M."/>
        </authorList>
    </citation>
    <scope>NUCLEOTIDE SEQUENCE [LARGE SCALE GENOMIC DNA]</scope>
    <source>
        <strain evidence="5">if_2019</strain>
        <tissue evidence="4">Muscle</tissue>
    </source>
</reference>
<evidence type="ECO:0000256" key="1">
    <source>
        <dbReference type="ARBA" id="ARBA00004123"/>
    </source>
</evidence>
<sequence>MAEKSNTNIDNLGGVVRLREEHQKVVKECQSRIQHWKKVLGDYEALDNRLRTLPDQLCYEIMVPFGPLAFMPGKLVHTNEVTVLLGDNWFTKCSAKQAQKIVEHRMKHVGSQLDDVTKTMKNFEARVGLAKDLETMSSNKGDYVDIREEVGNNDSAVTKGKQRIAHKPNSKPKMDVVIGLKEEDEAETGDTGRSKGIMTEDELWARLDELERLEELQDEQD</sequence>
<proteinExistence type="inferred from homology"/>
<dbReference type="EMBL" id="JAHRIQ010105736">
    <property type="protein sequence ID" value="MEQ2255659.1"/>
    <property type="molecule type" value="Genomic_DNA"/>
</dbReference>
<keyword evidence="2" id="KW-0539">Nucleus</keyword>
<evidence type="ECO:0000256" key="2">
    <source>
        <dbReference type="ARBA" id="ARBA00023242"/>
    </source>
</evidence>
<evidence type="ECO:0000256" key="3">
    <source>
        <dbReference type="ARBA" id="ARBA00038295"/>
    </source>
</evidence>
<dbReference type="InterPro" id="IPR052255">
    <property type="entry name" value="RNA_pol_II_subunit5-mediator"/>
</dbReference>